<organism evidence="2 3">
    <name type="scientific">Monilinia vaccinii-corymbosi</name>
    <dbReference type="NCBI Taxonomy" id="61207"/>
    <lineage>
        <taxon>Eukaryota</taxon>
        <taxon>Fungi</taxon>
        <taxon>Dikarya</taxon>
        <taxon>Ascomycota</taxon>
        <taxon>Pezizomycotina</taxon>
        <taxon>Leotiomycetes</taxon>
        <taxon>Helotiales</taxon>
        <taxon>Sclerotiniaceae</taxon>
        <taxon>Monilinia</taxon>
    </lineage>
</organism>
<name>A0A8A3P0F0_9HELO</name>
<protein>
    <submittedName>
        <fullName evidence="2">Uncharacterized protein</fullName>
    </submittedName>
</protein>
<proteinExistence type="predicted"/>
<dbReference type="AlphaFoldDB" id="A0A8A3P0F0"/>
<feature type="compositionally biased region" description="Polar residues" evidence="1">
    <location>
        <begin position="41"/>
        <end position="52"/>
    </location>
</feature>
<accession>A0A8A3P0F0</accession>
<dbReference type="Proteomes" id="UP000672032">
    <property type="component" value="Chromosome 2"/>
</dbReference>
<feature type="region of interest" description="Disordered" evidence="1">
    <location>
        <begin position="29"/>
        <end position="59"/>
    </location>
</feature>
<dbReference type="EMBL" id="CP063406">
    <property type="protein sequence ID" value="QSZ31375.1"/>
    <property type="molecule type" value="Genomic_DNA"/>
</dbReference>
<sequence length="199" mass="22749">MEKQSCQDYEHDSDARLFAELKILSAMEQEYARPNPDSTKRVLTSTKPQELQNPDESEVSALLNHSSKEDGAPHSEENHAYCKTLHLRSEPSMASKQSVQQCAPSHDLRFSEPNETLSRDAIMGKYSAIPALSNMDGNFESSHSHAQHISSVFEIPMLYDQWQRISQARSRISGLRETLRIMRLRLRRLRDHKSLVDDA</sequence>
<evidence type="ECO:0000313" key="3">
    <source>
        <dbReference type="Proteomes" id="UP000672032"/>
    </source>
</evidence>
<gene>
    <name evidence="2" type="ORF">DSL72_000940</name>
</gene>
<dbReference type="OrthoDB" id="3553547at2759"/>
<keyword evidence="3" id="KW-1185">Reference proteome</keyword>
<evidence type="ECO:0000256" key="1">
    <source>
        <dbReference type="SAM" id="MobiDB-lite"/>
    </source>
</evidence>
<reference evidence="2" key="1">
    <citation type="submission" date="2020-10" db="EMBL/GenBank/DDBJ databases">
        <title>Genome Sequence of Monilinia vaccinii-corymbosi Sheds Light on Mummy Berry Disease Infection of Blueberry and Mating Type.</title>
        <authorList>
            <person name="Yow A.G."/>
            <person name="Zhang Y."/>
            <person name="Bansal K."/>
            <person name="Eacker S.M."/>
            <person name="Sullivan S."/>
            <person name="Liachko I."/>
            <person name="Cubeta M.A."/>
            <person name="Rollins J.A."/>
            <person name="Ashrafi H."/>
        </authorList>
    </citation>
    <scope>NUCLEOTIDE SEQUENCE</scope>
    <source>
        <strain evidence="2">RL-1</strain>
    </source>
</reference>
<evidence type="ECO:0000313" key="2">
    <source>
        <dbReference type="EMBL" id="QSZ31375.1"/>
    </source>
</evidence>